<dbReference type="SUPFAM" id="SSF160363">
    <property type="entry name" value="MTH889-like"/>
    <property type="match status" value="1"/>
</dbReference>
<dbReference type="EMBL" id="DTBP01000024">
    <property type="protein sequence ID" value="HGQ74153.1"/>
    <property type="molecule type" value="Genomic_DNA"/>
</dbReference>
<name>A0A7C4NR71_STAMA</name>
<sequence>MIKRLVLDILLPNKISIIDLAKKLSQTDGIEAVNVTVKEIDAETQTLIVVVEGNNIDFDRINSIIEDLGGVIHSIDQVVAGKKLLNLPSEVVEEL</sequence>
<evidence type="ECO:0000313" key="1">
    <source>
        <dbReference type="EMBL" id="HGQ59589.1"/>
    </source>
</evidence>
<dbReference type="Pfam" id="PF02680">
    <property type="entry name" value="DUF211"/>
    <property type="match status" value="1"/>
</dbReference>
<accession>A0A7C4NR71</accession>
<gene>
    <name evidence="1" type="ORF">ENU09_02610</name>
    <name evidence="2" type="ORF">ENU20_03650</name>
</gene>
<proteinExistence type="predicted"/>
<comment type="caution">
    <text evidence="2">The sequence shown here is derived from an EMBL/GenBank/DDBJ whole genome shotgun (WGS) entry which is preliminary data.</text>
</comment>
<dbReference type="Gene3D" id="3.30.70.1340">
    <property type="entry name" value="MTH889-like domain"/>
    <property type="match status" value="1"/>
</dbReference>
<reference evidence="2" key="1">
    <citation type="journal article" date="2020" name="mSystems">
        <title>Genome- and Community-Level Interaction Insights into Carbon Utilization and Element Cycling Functions of Hydrothermarchaeota in Hydrothermal Sediment.</title>
        <authorList>
            <person name="Zhou Z."/>
            <person name="Liu Y."/>
            <person name="Xu W."/>
            <person name="Pan J."/>
            <person name="Luo Z.H."/>
            <person name="Li M."/>
        </authorList>
    </citation>
    <scope>NUCLEOTIDE SEQUENCE [LARGE SCALE GENOMIC DNA]</scope>
    <source>
        <strain evidence="1">SpSt-638</strain>
        <strain evidence="2">SpSt-648</strain>
    </source>
</reference>
<dbReference type="PANTHER" id="PTHR42240:SF1">
    <property type="entry name" value="DUF211 DOMAIN-CONTAINING PROTEIN"/>
    <property type="match status" value="1"/>
</dbReference>
<dbReference type="PANTHER" id="PTHR42240">
    <property type="entry name" value="DUF211 DOMAIN-CONTAINING PROTEIN"/>
    <property type="match status" value="1"/>
</dbReference>
<dbReference type="InterPro" id="IPR023129">
    <property type="entry name" value="MTH889-like_dom_sf"/>
</dbReference>
<evidence type="ECO:0000313" key="2">
    <source>
        <dbReference type="EMBL" id="HGQ74153.1"/>
    </source>
</evidence>
<dbReference type="AlphaFoldDB" id="A0A7C4NR71"/>
<organism evidence="2">
    <name type="scientific">Staphylothermus marinus</name>
    <dbReference type="NCBI Taxonomy" id="2280"/>
    <lineage>
        <taxon>Archaea</taxon>
        <taxon>Thermoproteota</taxon>
        <taxon>Thermoprotei</taxon>
        <taxon>Desulfurococcales</taxon>
        <taxon>Desulfurococcaceae</taxon>
        <taxon>Staphylothermus</taxon>
    </lineage>
</organism>
<protein>
    <recommendedName>
        <fullName evidence="3">DUF211 domain-containing protein</fullName>
    </recommendedName>
</protein>
<evidence type="ECO:0008006" key="3">
    <source>
        <dbReference type="Google" id="ProtNLM"/>
    </source>
</evidence>
<dbReference type="EMBL" id="DTBE01000069">
    <property type="protein sequence ID" value="HGQ59589.1"/>
    <property type="molecule type" value="Genomic_DNA"/>
</dbReference>
<dbReference type="InterPro" id="IPR003831">
    <property type="entry name" value="DUF211"/>
</dbReference>